<accession>R6CNP4</accession>
<organism evidence="2 3">
    <name type="scientific">Phocaeicola coprocola CAG:162</name>
    <dbReference type="NCBI Taxonomy" id="1263040"/>
    <lineage>
        <taxon>Bacteria</taxon>
        <taxon>Pseudomonadati</taxon>
        <taxon>Bacteroidota</taxon>
        <taxon>Bacteroidia</taxon>
        <taxon>Bacteroidales</taxon>
        <taxon>Bacteroidaceae</taxon>
        <taxon>Phocaeicola</taxon>
    </lineage>
</organism>
<gene>
    <name evidence="2" type="ORF">BN509_00794</name>
</gene>
<feature type="domain" description="Glycosyltransferase 2-like" evidence="1">
    <location>
        <begin position="9"/>
        <end position="146"/>
    </location>
</feature>
<dbReference type="EMBL" id="CBCJ010000226">
    <property type="protein sequence ID" value="CDA73091.1"/>
    <property type="molecule type" value="Genomic_DNA"/>
</dbReference>
<dbReference type="InterPro" id="IPR001173">
    <property type="entry name" value="Glyco_trans_2-like"/>
</dbReference>
<reference evidence="2" key="1">
    <citation type="submission" date="2012-11" db="EMBL/GenBank/DDBJ databases">
        <title>Dependencies among metagenomic species, viruses, plasmids and units of genetic variation.</title>
        <authorList>
            <person name="Nielsen H.B."/>
            <person name="Almeida M."/>
            <person name="Juncker A.S."/>
            <person name="Rasmussen S."/>
            <person name="Li J."/>
            <person name="Sunagawa S."/>
            <person name="Plichta D."/>
            <person name="Gautier L."/>
            <person name="Le Chatelier E."/>
            <person name="Peletier E."/>
            <person name="Bonde I."/>
            <person name="Nielsen T."/>
            <person name="Manichanh C."/>
            <person name="Arumugam M."/>
            <person name="Batto J."/>
            <person name="Santos M.B.Q.D."/>
            <person name="Blom N."/>
            <person name="Borruel N."/>
            <person name="Burgdorf K.S."/>
            <person name="Boumezbeur F."/>
            <person name="Casellas F."/>
            <person name="Dore J."/>
            <person name="Guarner F."/>
            <person name="Hansen T."/>
            <person name="Hildebrand F."/>
            <person name="Kaas R.S."/>
            <person name="Kennedy S."/>
            <person name="Kristiansen K."/>
            <person name="Kultima J.R."/>
            <person name="Leonard P."/>
            <person name="Levenez F."/>
            <person name="Lund O."/>
            <person name="Moumen B."/>
            <person name="Le Paslier D."/>
            <person name="Pons N."/>
            <person name="Pedersen O."/>
            <person name="Prifti E."/>
            <person name="Qin J."/>
            <person name="Raes J."/>
            <person name="Tap J."/>
            <person name="Tims S."/>
            <person name="Ussery D.W."/>
            <person name="Yamada T."/>
            <person name="MetaHit consortium"/>
            <person name="Renault P."/>
            <person name="Sicheritz-Ponten T."/>
            <person name="Bork P."/>
            <person name="Wang J."/>
            <person name="Brunak S."/>
            <person name="Ehrlich S.D."/>
        </authorList>
    </citation>
    <scope>NUCLEOTIDE SEQUENCE [LARGE SCALE GENOMIC DNA]</scope>
</reference>
<dbReference type="Pfam" id="PF00535">
    <property type="entry name" value="Glycos_transf_2"/>
    <property type="match status" value="1"/>
</dbReference>
<dbReference type="InterPro" id="IPR029044">
    <property type="entry name" value="Nucleotide-diphossugar_trans"/>
</dbReference>
<dbReference type="SUPFAM" id="SSF53448">
    <property type="entry name" value="Nucleotide-diphospho-sugar transferases"/>
    <property type="match status" value="1"/>
</dbReference>
<dbReference type="CDD" id="cd00761">
    <property type="entry name" value="Glyco_tranf_GTA_type"/>
    <property type="match status" value="1"/>
</dbReference>
<comment type="caution">
    <text evidence="2">The sequence shown here is derived from an EMBL/GenBank/DDBJ whole genome shotgun (WGS) entry which is preliminary data.</text>
</comment>
<dbReference type="InterPro" id="IPR050834">
    <property type="entry name" value="Glycosyltransf_2"/>
</dbReference>
<dbReference type="Proteomes" id="UP000018362">
    <property type="component" value="Unassembled WGS sequence"/>
</dbReference>
<proteinExistence type="predicted"/>
<name>R6CNP4_9BACT</name>
<dbReference type="AlphaFoldDB" id="R6CNP4"/>
<evidence type="ECO:0000313" key="3">
    <source>
        <dbReference type="Proteomes" id="UP000018362"/>
    </source>
</evidence>
<dbReference type="RefSeq" id="WP_022125291.1">
    <property type="nucleotide sequence ID" value="NZ_FR880909.1"/>
</dbReference>
<protein>
    <submittedName>
        <fullName evidence="2">Glycosyltransferase group 2 family protein</fullName>
    </submittedName>
</protein>
<evidence type="ECO:0000259" key="1">
    <source>
        <dbReference type="Pfam" id="PF00535"/>
    </source>
</evidence>
<dbReference type="GO" id="GO:0016740">
    <property type="term" value="F:transferase activity"/>
    <property type="evidence" value="ECO:0007669"/>
    <property type="project" value="UniProtKB-KW"/>
</dbReference>
<dbReference type="PANTHER" id="PTHR43685:SF2">
    <property type="entry name" value="GLYCOSYLTRANSFERASE 2-LIKE DOMAIN-CONTAINING PROTEIN"/>
    <property type="match status" value="1"/>
</dbReference>
<dbReference type="PANTHER" id="PTHR43685">
    <property type="entry name" value="GLYCOSYLTRANSFERASE"/>
    <property type="match status" value="1"/>
</dbReference>
<sequence length="333" mass="39574">MNSSSPKISIIVPNYNYAHFLDKRIESILKQTYNDYEIILLDDASTDDSVKVLEKYKDNPHISQFVINEQNTGSPFKQWMKGILLAKGEWVWIAEADDLCEPTFLEVCMHYINMESNVTICNTGSVYIDTEDNIMKGEVYQWEKNENKAGAICFDGKKFAEYILYWKNDIPNASGVLFKKEYALNIHNKKWTDFRYCGDWLFWFEMAMQGKVIQIYQTLNYFRQHQSQTAKGKYNGQNFIESFKIGIYIEKKIPTINHFKRMQKHGRDARIIKHIKNKEIRKSIIKDYKKYFHSSFIKDYLYYKLNRHFHAIPKVLTEEKDRKKALKYSKILS</sequence>
<evidence type="ECO:0000313" key="2">
    <source>
        <dbReference type="EMBL" id="CDA73091.1"/>
    </source>
</evidence>
<dbReference type="Gene3D" id="3.90.550.10">
    <property type="entry name" value="Spore Coat Polysaccharide Biosynthesis Protein SpsA, Chain A"/>
    <property type="match status" value="1"/>
</dbReference>
<keyword evidence="2" id="KW-0808">Transferase</keyword>